<dbReference type="OrthoDB" id="3039677at2759"/>
<proteinExistence type="predicted"/>
<evidence type="ECO:0008006" key="4">
    <source>
        <dbReference type="Google" id="ProtNLM"/>
    </source>
</evidence>
<sequence length="635" mass="72601">MDFCTCPSCRKHVVSSADGKSLKGLYVERSTRIRHWAKLAAKNKESLFNNSFPQLTLSDNDHHPVQSLTNDQEVASDTEEMELEVESNDIIVLQFIMWLYLVCGISRENCRKARDMLMNIIHIVSSKHKPNETSDLEVPCDIRTISKKLQIECIFEQHVCCPHCYSLYDVEVAPEECTYKPTIASNKCYADLFHPSKIRSLPHIRFTTSNPNPASKRPHRQAGQIQLHGQPRLRNPKSRFISQSVLSWVTWLLNIPGVEERIEGWAHKKSSHQDSIIFDVTQGSVWKENFSAGSSASLELGFGLFVDWFNPRGNKTAGKQLSIGIIVLYCFNLQPRERFQPRYTCLAGVIPSPNQPDMITINNIMRPLIDELILLNPGIKIKTPNHPHGRSVVIKIVCLIGDIVATHKVGGFMSHSAKKFCSWCELQDHEREELKLGKPRERMSVLGASHQWYDARTLRLQQMFAKRSGIRWSEINRLPYWDPVTNIALGPLHNWYEGVLQHHVRHRWGFDSTSLQQETTSSDSSMSGSDEVMADDFGSKNEYIQTKAYLSEDLIEKMRNQFKNVIVPKGVTRLPSRIGTAQNGKLKANEWSVMFEVYLPLIDLDLFWDLGPKKISFLSMLVHSFSAPRLLEHIQ</sequence>
<dbReference type="Proteomes" id="UP000765509">
    <property type="component" value="Unassembled WGS sequence"/>
</dbReference>
<gene>
    <name evidence="2" type="ORF">O181_050262</name>
</gene>
<evidence type="ECO:0000313" key="2">
    <source>
        <dbReference type="EMBL" id="MBW0510547.1"/>
    </source>
</evidence>
<protein>
    <recommendedName>
        <fullName evidence="4">Transposase domain-containing protein</fullName>
    </recommendedName>
</protein>
<keyword evidence="3" id="KW-1185">Reference proteome</keyword>
<organism evidence="2 3">
    <name type="scientific">Austropuccinia psidii MF-1</name>
    <dbReference type="NCBI Taxonomy" id="1389203"/>
    <lineage>
        <taxon>Eukaryota</taxon>
        <taxon>Fungi</taxon>
        <taxon>Dikarya</taxon>
        <taxon>Basidiomycota</taxon>
        <taxon>Pucciniomycotina</taxon>
        <taxon>Pucciniomycetes</taxon>
        <taxon>Pucciniales</taxon>
        <taxon>Sphaerophragmiaceae</taxon>
        <taxon>Austropuccinia</taxon>
    </lineage>
</organism>
<reference evidence="2" key="1">
    <citation type="submission" date="2021-03" db="EMBL/GenBank/DDBJ databases">
        <title>Draft genome sequence of rust myrtle Austropuccinia psidii MF-1, a brazilian biotype.</title>
        <authorList>
            <person name="Quecine M.C."/>
            <person name="Pachon D.M.R."/>
            <person name="Bonatelli M.L."/>
            <person name="Correr F.H."/>
            <person name="Franceschini L.M."/>
            <person name="Leite T.F."/>
            <person name="Margarido G.R.A."/>
            <person name="Almeida C.A."/>
            <person name="Ferrarezi J.A."/>
            <person name="Labate C.A."/>
        </authorList>
    </citation>
    <scope>NUCLEOTIDE SEQUENCE</scope>
    <source>
        <strain evidence="2">MF-1</strain>
    </source>
</reference>
<dbReference type="EMBL" id="AVOT02021627">
    <property type="protein sequence ID" value="MBW0510547.1"/>
    <property type="molecule type" value="Genomic_DNA"/>
</dbReference>
<dbReference type="AlphaFoldDB" id="A0A9Q3DYL3"/>
<dbReference type="PANTHER" id="PTHR46579:SF1">
    <property type="entry name" value="F5_8 TYPE C DOMAIN-CONTAINING PROTEIN"/>
    <property type="match status" value="1"/>
</dbReference>
<comment type="caution">
    <text evidence="2">The sequence shown here is derived from an EMBL/GenBank/DDBJ whole genome shotgun (WGS) entry which is preliminary data.</text>
</comment>
<feature type="region of interest" description="Disordered" evidence="1">
    <location>
        <begin position="206"/>
        <end position="228"/>
    </location>
</feature>
<evidence type="ECO:0000313" key="3">
    <source>
        <dbReference type="Proteomes" id="UP000765509"/>
    </source>
</evidence>
<evidence type="ECO:0000256" key="1">
    <source>
        <dbReference type="SAM" id="MobiDB-lite"/>
    </source>
</evidence>
<accession>A0A9Q3DYL3</accession>
<name>A0A9Q3DYL3_9BASI</name>
<dbReference type="PANTHER" id="PTHR46579">
    <property type="entry name" value="F5/8 TYPE C DOMAIN-CONTAINING PROTEIN-RELATED"/>
    <property type="match status" value="1"/>
</dbReference>